<comment type="caution">
    <text evidence="3">The sequence shown here is derived from an EMBL/GenBank/DDBJ whole genome shotgun (WGS) entry which is preliminary data.</text>
</comment>
<keyword evidence="2" id="KW-0472">Membrane</keyword>
<accession>A0A4R1C2H1</accession>
<evidence type="ECO:0000256" key="2">
    <source>
        <dbReference type="SAM" id="Phobius"/>
    </source>
</evidence>
<keyword evidence="4" id="KW-1185">Reference proteome</keyword>
<feature type="transmembrane region" description="Helical" evidence="2">
    <location>
        <begin position="32"/>
        <end position="53"/>
    </location>
</feature>
<dbReference type="EMBL" id="SJZJ01000015">
    <property type="protein sequence ID" value="TCJ23946.1"/>
    <property type="molecule type" value="Genomic_DNA"/>
</dbReference>
<dbReference type="AlphaFoldDB" id="A0A4R1C2H1"/>
<evidence type="ECO:0000313" key="3">
    <source>
        <dbReference type="EMBL" id="TCJ23946.1"/>
    </source>
</evidence>
<gene>
    <name evidence="3" type="ORF">EPD65_10035</name>
</gene>
<dbReference type="RefSeq" id="WP_131583693.1">
    <property type="nucleotide sequence ID" value="NZ_SJZJ01000015.1"/>
</dbReference>
<protein>
    <submittedName>
        <fullName evidence="3">DUF4191 family protein</fullName>
    </submittedName>
</protein>
<feature type="transmembrane region" description="Helical" evidence="2">
    <location>
        <begin position="59"/>
        <end position="79"/>
    </location>
</feature>
<reference evidence="3 4" key="1">
    <citation type="submission" date="2019-03" db="EMBL/GenBank/DDBJ databases">
        <authorList>
            <person name="Kim M.K.M."/>
        </authorList>
    </citation>
    <scope>NUCLEOTIDE SEQUENCE [LARGE SCALE GENOMIC DNA]</scope>
    <source>
        <strain evidence="3 4">18JY15-6</strain>
    </source>
</reference>
<keyword evidence="2" id="KW-1133">Transmembrane helix</keyword>
<dbReference type="Proteomes" id="UP000295453">
    <property type="component" value="Unassembled WGS sequence"/>
</dbReference>
<organism evidence="3 4">
    <name type="scientific">Nocardioides jejuensis</name>
    <dbReference type="NCBI Taxonomy" id="2502782"/>
    <lineage>
        <taxon>Bacteria</taxon>
        <taxon>Bacillati</taxon>
        <taxon>Actinomycetota</taxon>
        <taxon>Actinomycetes</taxon>
        <taxon>Propionibacteriales</taxon>
        <taxon>Nocardioidaceae</taxon>
        <taxon>Nocardioides</taxon>
    </lineage>
</organism>
<proteinExistence type="predicted"/>
<name>A0A4R1C2H1_9ACTN</name>
<dbReference type="OrthoDB" id="8479889at2"/>
<evidence type="ECO:0000313" key="4">
    <source>
        <dbReference type="Proteomes" id="UP000295453"/>
    </source>
</evidence>
<dbReference type="InterPro" id="IPR025445">
    <property type="entry name" value="DUF4191"/>
</dbReference>
<keyword evidence="2" id="KW-0812">Transmembrane</keyword>
<evidence type="ECO:0000256" key="1">
    <source>
        <dbReference type="SAM" id="MobiDB-lite"/>
    </source>
</evidence>
<dbReference type="Pfam" id="PF13829">
    <property type="entry name" value="DUF4191"/>
    <property type="match status" value="1"/>
</dbReference>
<sequence>MSTPTAAPQQPQKRRQQLVQAYKMARQTDRTLGLWIAAAFLVFFALGFLLGNLTGIGPIWLIPVITGLILGILGALLVFGRRAQRAAFGQMEGQRGASVAALSMLRRGWKVNQQPVAFTKQQDMVFRVVGPPGVVLVGEGHGARLRQLLATEKRNTQRVLAETPVHEVILGDGEGEVPLPKLLKHVQKLGRQVKPAEMTDVLNRLKALDAQRGIMPVPKGPMPTSMKGQRGNLRGR</sequence>
<feature type="region of interest" description="Disordered" evidence="1">
    <location>
        <begin position="214"/>
        <end position="236"/>
    </location>
</feature>